<dbReference type="InterPro" id="IPR020556">
    <property type="entry name" value="Amidase_CS"/>
</dbReference>
<protein>
    <submittedName>
        <fullName evidence="2">Amidase</fullName>
    </submittedName>
</protein>
<dbReference type="RefSeq" id="WP_074294559.1">
    <property type="nucleotide sequence ID" value="NZ_FSRU01000001.1"/>
</dbReference>
<name>A0A1N6GZR8_9BURK</name>
<sequence length="470" mass="50032">MSVDASLIDRSAHEIVGLLQREEVTPHDLLDTLAWRVEQVEPRVNALPTLCWERAHAHADALLKRPVAERGVLCGLPVPIKDLTDVAGVRTTRGSTVYAERIPERSDAAVTLLEARGGVVYAKSNTPEFGSGGHTYNSVLGITRNPWDLSRSAGGSSGGAAAALASRTAWVAHGSDLAGSLRTPSAFCGVVGLRPTPGRVATGPAANPFDTLAVNGPMARNVTDTALLLDAMCGELPGAPLALAEPTRRFLDCALQPQRPVRIAFSEGLGIAKPEAEILAVCRKTMDRLSAAGIGVDTPDIDLSAAHKAFHVLRGVSYAMNYEEVLAQHRDMINPDVIWNIEFGLQLEGRAVSAAYRTRGELFNRTAALLERYDVLICPATIVPPFPVEEQYVKEAAGRQFDTYIDWLAITYGLTMLGVPVMAIPCGMTASGLPVGIQIAGKPRGEAALISAARAIEEIIGTWTTGQPAL</sequence>
<dbReference type="Gene3D" id="3.90.1300.10">
    <property type="entry name" value="Amidase signature (AS) domain"/>
    <property type="match status" value="1"/>
</dbReference>
<evidence type="ECO:0000313" key="3">
    <source>
        <dbReference type="Proteomes" id="UP000185151"/>
    </source>
</evidence>
<dbReference type="PROSITE" id="PS00571">
    <property type="entry name" value="AMIDASES"/>
    <property type="match status" value="1"/>
</dbReference>
<dbReference type="InterPro" id="IPR000120">
    <property type="entry name" value="Amidase"/>
</dbReference>
<organism evidence="2 3">
    <name type="scientific">Paraburkholderia phenazinium</name>
    <dbReference type="NCBI Taxonomy" id="60549"/>
    <lineage>
        <taxon>Bacteria</taxon>
        <taxon>Pseudomonadati</taxon>
        <taxon>Pseudomonadota</taxon>
        <taxon>Betaproteobacteria</taxon>
        <taxon>Burkholderiales</taxon>
        <taxon>Burkholderiaceae</taxon>
        <taxon>Paraburkholderia</taxon>
    </lineage>
</organism>
<dbReference type="AlphaFoldDB" id="A0A1N6GZR8"/>
<gene>
    <name evidence="2" type="ORF">SAMN05444165_1075</name>
</gene>
<accession>A0A1N6GZR8</accession>
<dbReference type="GO" id="GO:0003824">
    <property type="term" value="F:catalytic activity"/>
    <property type="evidence" value="ECO:0007669"/>
    <property type="project" value="InterPro"/>
</dbReference>
<evidence type="ECO:0000313" key="2">
    <source>
        <dbReference type="EMBL" id="SIO12996.1"/>
    </source>
</evidence>
<keyword evidence="3" id="KW-1185">Reference proteome</keyword>
<dbReference type="InterPro" id="IPR023631">
    <property type="entry name" value="Amidase_dom"/>
</dbReference>
<proteinExistence type="predicted"/>
<dbReference type="PANTHER" id="PTHR11895">
    <property type="entry name" value="TRANSAMIDASE"/>
    <property type="match status" value="1"/>
</dbReference>
<dbReference type="EMBL" id="FSRU01000001">
    <property type="protein sequence ID" value="SIO12996.1"/>
    <property type="molecule type" value="Genomic_DNA"/>
</dbReference>
<dbReference type="SUPFAM" id="SSF75304">
    <property type="entry name" value="Amidase signature (AS) enzymes"/>
    <property type="match status" value="1"/>
</dbReference>
<reference evidence="2 3" key="1">
    <citation type="submission" date="2016-11" db="EMBL/GenBank/DDBJ databases">
        <authorList>
            <person name="Jaros S."/>
            <person name="Januszkiewicz K."/>
            <person name="Wedrychowicz H."/>
        </authorList>
    </citation>
    <scope>NUCLEOTIDE SEQUENCE [LARGE SCALE GENOMIC DNA]</scope>
    <source>
        <strain evidence="2 3">GAS95</strain>
    </source>
</reference>
<dbReference type="Pfam" id="PF01425">
    <property type="entry name" value="Amidase"/>
    <property type="match status" value="1"/>
</dbReference>
<evidence type="ECO:0000259" key="1">
    <source>
        <dbReference type="Pfam" id="PF01425"/>
    </source>
</evidence>
<dbReference type="Proteomes" id="UP000185151">
    <property type="component" value="Unassembled WGS sequence"/>
</dbReference>
<feature type="domain" description="Amidase" evidence="1">
    <location>
        <begin position="29"/>
        <end position="449"/>
    </location>
</feature>
<dbReference type="OrthoDB" id="8576090at2"/>
<dbReference type="InterPro" id="IPR036928">
    <property type="entry name" value="AS_sf"/>
</dbReference>
<dbReference type="PANTHER" id="PTHR11895:SF76">
    <property type="entry name" value="INDOLEACETAMIDE HYDROLASE"/>
    <property type="match status" value="1"/>
</dbReference>